<dbReference type="Proteomes" id="UP001221757">
    <property type="component" value="Unassembled WGS sequence"/>
</dbReference>
<proteinExistence type="predicted"/>
<name>A0AAD7GFX2_MYCRO</name>
<protein>
    <submittedName>
        <fullName evidence="1">Uncharacterized protein</fullName>
    </submittedName>
</protein>
<dbReference type="AlphaFoldDB" id="A0AAD7GFX2"/>
<comment type="caution">
    <text evidence="1">The sequence shown here is derived from an EMBL/GenBank/DDBJ whole genome shotgun (WGS) entry which is preliminary data.</text>
</comment>
<gene>
    <name evidence="1" type="ORF">B0H17DRAFT_1060585</name>
</gene>
<sequence length="52" mass="5443">MSFGAGRGEAGCPSHACHQGRVGCACVCGGLFSQSQTSTRYDLVPRCVEVCY</sequence>
<evidence type="ECO:0000313" key="1">
    <source>
        <dbReference type="EMBL" id="KAJ7693013.1"/>
    </source>
</evidence>
<dbReference type="EMBL" id="JARKIE010000048">
    <property type="protein sequence ID" value="KAJ7693013.1"/>
    <property type="molecule type" value="Genomic_DNA"/>
</dbReference>
<reference evidence="1" key="1">
    <citation type="submission" date="2023-03" db="EMBL/GenBank/DDBJ databases">
        <title>Massive genome expansion in bonnet fungi (Mycena s.s.) driven by repeated elements and novel gene families across ecological guilds.</title>
        <authorList>
            <consortium name="Lawrence Berkeley National Laboratory"/>
            <person name="Harder C.B."/>
            <person name="Miyauchi S."/>
            <person name="Viragh M."/>
            <person name="Kuo A."/>
            <person name="Thoen E."/>
            <person name="Andreopoulos B."/>
            <person name="Lu D."/>
            <person name="Skrede I."/>
            <person name="Drula E."/>
            <person name="Henrissat B."/>
            <person name="Morin E."/>
            <person name="Kohler A."/>
            <person name="Barry K."/>
            <person name="LaButti K."/>
            <person name="Morin E."/>
            <person name="Salamov A."/>
            <person name="Lipzen A."/>
            <person name="Mereny Z."/>
            <person name="Hegedus B."/>
            <person name="Baldrian P."/>
            <person name="Stursova M."/>
            <person name="Weitz H."/>
            <person name="Taylor A."/>
            <person name="Grigoriev I.V."/>
            <person name="Nagy L.G."/>
            <person name="Martin F."/>
            <person name="Kauserud H."/>
        </authorList>
    </citation>
    <scope>NUCLEOTIDE SEQUENCE</scope>
    <source>
        <strain evidence="1">CBHHK067</strain>
    </source>
</reference>
<keyword evidence="2" id="KW-1185">Reference proteome</keyword>
<accession>A0AAD7GFX2</accession>
<evidence type="ECO:0000313" key="2">
    <source>
        <dbReference type="Proteomes" id="UP001221757"/>
    </source>
</evidence>
<organism evidence="1 2">
    <name type="scientific">Mycena rosella</name>
    <name type="common">Pink bonnet</name>
    <name type="synonym">Agaricus rosellus</name>
    <dbReference type="NCBI Taxonomy" id="1033263"/>
    <lineage>
        <taxon>Eukaryota</taxon>
        <taxon>Fungi</taxon>
        <taxon>Dikarya</taxon>
        <taxon>Basidiomycota</taxon>
        <taxon>Agaricomycotina</taxon>
        <taxon>Agaricomycetes</taxon>
        <taxon>Agaricomycetidae</taxon>
        <taxon>Agaricales</taxon>
        <taxon>Marasmiineae</taxon>
        <taxon>Mycenaceae</taxon>
        <taxon>Mycena</taxon>
    </lineage>
</organism>